<keyword evidence="9" id="KW-1185">Reference proteome</keyword>
<evidence type="ECO:0000256" key="1">
    <source>
        <dbReference type="ARBA" id="ARBA00010701"/>
    </source>
</evidence>
<accession>A0A0M8ZXI6</accession>
<keyword evidence="6" id="KW-0325">Glycoprotein</keyword>
<reference evidence="8 9" key="1">
    <citation type="submission" date="2015-07" db="EMBL/GenBank/DDBJ databases">
        <title>The genome of Melipona quadrifasciata.</title>
        <authorList>
            <person name="Pan H."/>
            <person name="Kapheim K."/>
        </authorList>
    </citation>
    <scope>NUCLEOTIDE SEQUENCE [LARGE SCALE GENOMIC DNA]</scope>
    <source>
        <strain evidence="8">0111107301</strain>
        <tissue evidence="8">Whole body</tissue>
    </source>
</reference>
<dbReference type="Proteomes" id="UP000053105">
    <property type="component" value="Unassembled WGS sequence"/>
</dbReference>
<comment type="similarity">
    <text evidence="1">Belongs to the AB hydrolase superfamily. Lipase family.</text>
</comment>
<keyword evidence="5" id="KW-0443">Lipid metabolism</keyword>
<keyword evidence="3" id="KW-0378">Hydrolase</keyword>
<evidence type="ECO:0000256" key="6">
    <source>
        <dbReference type="ARBA" id="ARBA00023180"/>
    </source>
</evidence>
<keyword evidence="2" id="KW-0732">Signal</keyword>
<keyword evidence="4" id="KW-0442">Lipid degradation</keyword>
<proteinExistence type="inferred from homology"/>
<dbReference type="Gene3D" id="3.40.50.1820">
    <property type="entry name" value="alpha/beta hydrolase"/>
    <property type="match status" value="2"/>
</dbReference>
<dbReference type="AlphaFoldDB" id="A0A0M8ZXI6"/>
<dbReference type="OrthoDB" id="9974421at2759"/>
<evidence type="ECO:0000256" key="2">
    <source>
        <dbReference type="ARBA" id="ARBA00022729"/>
    </source>
</evidence>
<evidence type="ECO:0000256" key="3">
    <source>
        <dbReference type="ARBA" id="ARBA00022801"/>
    </source>
</evidence>
<evidence type="ECO:0000256" key="4">
    <source>
        <dbReference type="ARBA" id="ARBA00022963"/>
    </source>
</evidence>
<dbReference type="PANTHER" id="PTHR11005">
    <property type="entry name" value="LYSOSOMAL ACID LIPASE-RELATED"/>
    <property type="match status" value="1"/>
</dbReference>
<dbReference type="Pfam" id="PF04083">
    <property type="entry name" value="Abhydro_lipase"/>
    <property type="match status" value="1"/>
</dbReference>
<evidence type="ECO:0000259" key="7">
    <source>
        <dbReference type="Pfam" id="PF04083"/>
    </source>
</evidence>
<name>A0A0M8ZXI6_9HYME</name>
<feature type="domain" description="Partial AB-hydrolase lipase" evidence="7">
    <location>
        <begin position="165"/>
        <end position="223"/>
    </location>
</feature>
<dbReference type="FunFam" id="3.40.50.1820:FF:000021">
    <property type="entry name" value="Lipase"/>
    <property type="match status" value="1"/>
</dbReference>
<dbReference type="SUPFAM" id="SSF53474">
    <property type="entry name" value="alpha/beta-Hydrolases"/>
    <property type="match status" value="2"/>
</dbReference>
<evidence type="ECO:0000256" key="5">
    <source>
        <dbReference type="ARBA" id="ARBA00023098"/>
    </source>
</evidence>
<dbReference type="STRING" id="166423.A0A0M8ZXI6"/>
<gene>
    <name evidence="8" type="ORF">WN51_01877</name>
</gene>
<organism evidence="8 9">
    <name type="scientific">Melipona quadrifasciata</name>
    <dbReference type="NCBI Taxonomy" id="166423"/>
    <lineage>
        <taxon>Eukaryota</taxon>
        <taxon>Metazoa</taxon>
        <taxon>Ecdysozoa</taxon>
        <taxon>Arthropoda</taxon>
        <taxon>Hexapoda</taxon>
        <taxon>Insecta</taxon>
        <taxon>Pterygota</taxon>
        <taxon>Neoptera</taxon>
        <taxon>Endopterygota</taxon>
        <taxon>Hymenoptera</taxon>
        <taxon>Apocrita</taxon>
        <taxon>Aculeata</taxon>
        <taxon>Apoidea</taxon>
        <taxon>Anthophila</taxon>
        <taxon>Apidae</taxon>
        <taxon>Melipona</taxon>
    </lineage>
</organism>
<sequence>MDLNCSSTWLLPGSEKVLGFTLADWGYDVWLGNVRGNRYSRRHLDWIPSDQKFWIFSWHEIGIYDIPTMIDHITEQMEQKKIIMMLHSQGTKFFVTTPRVSKENYRFFCNGLDSLHVSNKKPFFPGIDPFCQPSQLTLGVPLIGQQHETNEIFNATFINKVLTPKEIAQKAGYAAETYQVVTHDRYVLQLDRITGSKKSPPSNNKPAVLLLHGVLDCSATWLLDPQKGLGFILADQGYDVWLGNVRGNRYSRKHLDLSPSFWMFSWHEMGIYDIPAMIDHITEQTEQEKIFMITHSQGGTAFFVMASERPEYQQKVTAAFALAPAVFMSRTKSPLFKALAPHANDVNVITDLIGMYEFKASNKLIQTIGKRVCRDASILQPLCKNIIFLFAGFDEELNTSLLPLIPQYDPAGASVRQFVHYGQLIHSGMFRKFDYGFVGNIKKYGKKNPPDYNLGNVKLPDLHQLYKSLPNAQKFLISDNFAHLDFVWGKHVDTWVYNKVLDLMKHYRK</sequence>
<evidence type="ECO:0000313" key="9">
    <source>
        <dbReference type="Proteomes" id="UP000053105"/>
    </source>
</evidence>
<dbReference type="GO" id="GO:0016042">
    <property type="term" value="P:lipid catabolic process"/>
    <property type="evidence" value="ECO:0007669"/>
    <property type="project" value="UniProtKB-KW"/>
</dbReference>
<dbReference type="GO" id="GO:0016787">
    <property type="term" value="F:hydrolase activity"/>
    <property type="evidence" value="ECO:0007669"/>
    <property type="project" value="UniProtKB-KW"/>
</dbReference>
<dbReference type="EMBL" id="KQ435810">
    <property type="protein sequence ID" value="KOX72947.1"/>
    <property type="molecule type" value="Genomic_DNA"/>
</dbReference>
<dbReference type="InterPro" id="IPR029058">
    <property type="entry name" value="AB_hydrolase_fold"/>
</dbReference>
<protein>
    <submittedName>
        <fullName evidence="8">Lipase 3</fullName>
    </submittedName>
</protein>
<evidence type="ECO:0000313" key="8">
    <source>
        <dbReference type="EMBL" id="KOX72947.1"/>
    </source>
</evidence>
<dbReference type="InterPro" id="IPR006693">
    <property type="entry name" value="AB_hydrolase_lipase"/>
</dbReference>